<evidence type="ECO:0000313" key="5">
    <source>
        <dbReference type="EMBL" id="QSV44940.1"/>
    </source>
</evidence>
<keyword evidence="2" id="KW-1133">Transmembrane helix</keyword>
<name>A0ABX7Q1L9_9BACT</name>
<accession>A0ABX7Q1L9</accession>
<keyword evidence="2" id="KW-0472">Membrane</keyword>
<dbReference type="Pfam" id="PF00535">
    <property type="entry name" value="Glycos_transf_2"/>
    <property type="match status" value="1"/>
</dbReference>
<keyword evidence="6" id="KW-1185">Reference proteome</keyword>
<sequence length="329" mass="37003">MPYNPFISVVIATCNRADYLRTCLNSIVNQTVPRHLFEVIVVNDGSTDQTAKVLEEFVEADAVNLNVIHQPNAGVSAARNAGVATATAPYIGFTDDDCILPPNWLQRIINTWESVEGDIAGIGGPLDTVIDNGDSLAGHFIRYLDEFNYIPVITQLVVRPVHVTKLKGNEEIAYLRTSNASFKRSCLESINGFDVSFRRPGGEDPDLCYRLIACDYRFRIISSLVVSHHSRESLGAYFRTLRNYVTGDVKKSRKRHMYQHPVIIRSYALLPLQKLMSFLLSIIAFPCSVYKLARDGAYTPFEALIFPFIVILSKQYAFFVSINVIFQKH</sequence>
<dbReference type="Proteomes" id="UP000663651">
    <property type="component" value="Chromosome"/>
</dbReference>
<reference evidence="5 6" key="1">
    <citation type="submission" date="2021-03" db="EMBL/GenBank/DDBJ databases">
        <title>Geobacter metallireducens gen. nov. sp. nov., a microorganism capable of coupling the complete oxidation of organic compounds to the reduction of iron and other metals.</title>
        <authorList>
            <person name="Li Y."/>
        </authorList>
    </citation>
    <scope>NUCLEOTIDE SEQUENCE [LARGE SCALE GENOMIC DNA]</scope>
    <source>
        <strain evidence="5 6">Jerry-YX</strain>
    </source>
</reference>
<evidence type="ECO:0000256" key="2">
    <source>
        <dbReference type="SAM" id="Phobius"/>
    </source>
</evidence>
<dbReference type="PANTHER" id="PTHR43685">
    <property type="entry name" value="GLYCOSYLTRANSFERASE"/>
    <property type="match status" value="1"/>
</dbReference>
<proteinExistence type="predicted"/>
<dbReference type="InterPro" id="IPR027791">
    <property type="entry name" value="Galactosyl_T_C"/>
</dbReference>
<dbReference type="InterPro" id="IPR029044">
    <property type="entry name" value="Nucleotide-diphossugar_trans"/>
</dbReference>
<dbReference type="InterPro" id="IPR050834">
    <property type="entry name" value="Glycosyltransf_2"/>
</dbReference>
<feature type="domain" description="Glycosyltransferase 2-like" evidence="3">
    <location>
        <begin position="8"/>
        <end position="120"/>
    </location>
</feature>
<organism evidence="5 6">
    <name type="scientific">Geobacter benzoatilyticus</name>
    <dbReference type="NCBI Taxonomy" id="2815309"/>
    <lineage>
        <taxon>Bacteria</taxon>
        <taxon>Pseudomonadati</taxon>
        <taxon>Thermodesulfobacteriota</taxon>
        <taxon>Desulfuromonadia</taxon>
        <taxon>Geobacterales</taxon>
        <taxon>Geobacteraceae</taxon>
        <taxon>Geobacter</taxon>
    </lineage>
</organism>
<protein>
    <submittedName>
        <fullName evidence="5">Glycosyltransferase</fullName>
    </submittedName>
</protein>
<dbReference type="EMBL" id="CP071382">
    <property type="protein sequence ID" value="QSV44940.1"/>
    <property type="molecule type" value="Genomic_DNA"/>
</dbReference>
<gene>
    <name evidence="5" type="ORF">JZM60_12370</name>
</gene>
<dbReference type="RefSeq" id="WP_207162754.1">
    <property type="nucleotide sequence ID" value="NZ_CP071382.1"/>
</dbReference>
<dbReference type="InterPro" id="IPR001173">
    <property type="entry name" value="Glyco_trans_2-like"/>
</dbReference>
<feature type="transmembrane region" description="Helical" evidence="2">
    <location>
        <begin position="305"/>
        <end position="326"/>
    </location>
</feature>
<dbReference type="SUPFAM" id="SSF53448">
    <property type="entry name" value="Nucleotide-diphospho-sugar transferases"/>
    <property type="match status" value="1"/>
</dbReference>
<keyword evidence="1" id="KW-0808">Transferase</keyword>
<evidence type="ECO:0000259" key="3">
    <source>
        <dbReference type="Pfam" id="PF00535"/>
    </source>
</evidence>
<evidence type="ECO:0000259" key="4">
    <source>
        <dbReference type="Pfam" id="PF02709"/>
    </source>
</evidence>
<dbReference type="Gene3D" id="3.90.550.10">
    <property type="entry name" value="Spore Coat Polysaccharide Biosynthesis Protein SpsA, Chain A"/>
    <property type="match status" value="1"/>
</dbReference>
<evidence type="ECO:0000313" key="6">
    <source>
        <dbReference type="Proteomes" id="UP000663651"/>
    </source>
</evidence>
<keyword evidence="2" id="KW-0812">Transmembrane</keyword>
<evidence type="ECO:0000256" key="1">
    <source>
        <dbReference type="ARBA" id="ARBA00022679"/>
    </source>
</evidence>
<dbReference type="PANTHER" id="PTHR43685:SF2">
    <property type="entry name" value="GLYCOSYLTRANSFERASE 2-LIKE DOMAIN-CONTAINING PROTEIN"/>
    <property type="match status" value="1"/>
</dbReference>
<feature type="domain" description="Galactosyltransferase C-terminal" evidence="4">
    <location>
        <begin position="165"/>
        <end position="222"/>
    </location>
</feature>
<dbReference type="Pfam" id="PF02709">
    <property type="entry name" value="Glyco_transf_7C"/>
    <property type="match status" value="1"/>
</dbReference>